<dbReference type="PRINTS" id="PR00467">
    <property type="entry name" value="MAMLPOXGNASE"/>
</dbReference>
<gene>
    <name evidence="15" type="ORF">GDO54_000468</name>
</gene>
<comment type="similarity">
    <text evidence="3">Belongs to the lipoxygenase family.</text>
</comment>
<dbReference type="SUPFAM" id="SSF49723">
    <property type="entry name" value="Lipase/lipooxygenase domain (PLAT/LH2 domain)"/>
    <property type="match status" value="1"/>
</dbReference>
<feature type="domain" description="PLAT" evidence="13">
    <location>
        <begin position="2"/>
        <end position="119"/>
    </location>
</feature>
<dbReference type="EMBL" id="DYDO01000001">
    <property type="protein sequence ID" value="DBA32697.1"/>
    <property type="molecule type" value="Genomic_DNA"/>
</dbReference>
<dbReference type="InterPro" id="IPR036392">
    <property type="entry name" value="PLAT/LH2_dom_sf"/>
</dbReference>
<comment type="pathway">
    <text evidence="2">Lipid metabolism.</text>
</comment>
<keyword evidence="6" id="KW-0223">Dioxygenase</keyword>
<dbReference type="InterPro" id="IPR001885">
    <property type="entry name" value="LipOase_mml"/>
</dbReference>
<dbReference type="InterPro" id="IPR000907">
    <property type="entry name" value="LipOase"/>
</dbReference>
<proteinExistence type="inferred from homology"/>
<evidence type="ECO:0000256" key="9">
    <source>
        <dbReference type="PIRSR" id="PIRSR601885-1"/>
    </source>
</evidence>
<dbReference type="Proteomes" id="UP001181693">
    <property type="component" value="Unassembled WGS sequence"/>
</dbReference>
<dbReference type="PANTHER" id="PTHR11771">
    <property type="entry name" value="LIPOXYGENASE"/>
    <property type="match status" value="1"/>
</dbReference>
<evidence type="ECO:0000256" key="11">
    <source>
        <dbReference type="PIRSR" id="PIRSR601885-3"/>
    </source>
</evidence>
<dbReference type="PRINTS" id="PR00087">
    <property type="entry name" value="LIPOXYGENASE"/>
</dbReference>
<dbReference type="GO" id="GO:0034440">
    <property type="term" value="P:lipid oxidation"/>
    <property type="evidence" value="ECO:0007669"/>
    <property type="project" value="InterPro"/>
</dbReference>
<keyword evidence="9" id="KW-0408">Iron</keyword>
<evidence type="ECO:0000256" key="5">
    <source>
        <dbReference type="ARBA" id="ARBA00022723"/>
    </source>
</evidence>
<keyword evidence="7" id="KW-0560">Oxidoreductase</keyword>
<dbReference type="SUPFAM" id="SSF48484">
    <property type="entry name" value="Lipoxigenase"/>
    <property type="match status" value="1"/>
</dbReference>
<evidence type="ECO:0000259" key="14">
    <source>
        <dbReference type="PROSITE" id="PS51393"/>
    </source>
</evidence>
<evidence type="ECO:0000256" key="1">
    <source>
        <dbReference type="ARBA" id="ARBA00004496"/>
    </source>
</evidence>
<dbReference type="InterPro" id="IPR013819">
    <property type="entry name" value="LipOase_C"/>
</dbReference>
<evidence type="ECO:0000313" key="15">
    <source>
        <dbReference type="EMBL" id="DBA32697.1"/>
    </source>
</evidence>
<evidence type="ECO:0000256" key="2">
    <source>
        <dbReference type="ARBA" id="ARBA00005189"/>
    </source>
</evidence>
<feature type="binding site" evidence="10">
    <location>
        <position position="80"/>
    </location>
    <ligand>
        <name>Ca(2+)</name>
        <dbReference type="ChEBI" id="CHEBI:29108"/>
        <label>1</label>
    </ligand>
</feature>
<comment type="subcellular location">
    <subcellularLocation>
        <location evidence="1">Cytoplasm</location>
    </subcellularLocation>
</comment>
<keyword evidence="10" id="KW-0106">Calcium</keyword>
<keyword evidence="16" id="KW-1185">Reference proteome</keyword>
<organism evidence="15 16">
    <name type="scientific">Pyxicephalus adspersus</name>
    <name type="common">African bullfrog</name>
    <dbReference type="NCBI Taxonomy" id="30357"/>
    <lineage>
        <taxon>Eukaryota</taxon>
        <taxon>Metazoa</taxon>
        <taxon>Chordata</taxon>
        <taxon>Craniata</taxon>
        <taxon>Vertebrata</taxon>
        <taxon>Euteleostomi</taxon>
        <taxon>Amphibia</taxon>
        <taxon>Batrachia</taxon>
        <taxon>Anura</taxon>
        <taxon>Neobatrachia</taxon>
        <taxon>Ranoidea</taxon>
        <taxon>Pyxicephalidae</taxon>
        <taxon>Pyxicephalinae</taxon>
        <taxon>Pyxicephalus</taxon>
    </lineage>
</organism>
<comment type="caution">
    <text evidence="12">Lacks conserved residue(s) required for the propagation of feature annotation.</text>
</comment>
<comment type="caution">
    <text evidence="15">The sequence shown here is derived from an EMBL/GenBank/DDBJ whole genome shotgun (WGS) entry which is preliminary data.</text>
</comment>
<feature type="site" description="Essential for stabilizing binding to COTL1" evidence="11">
    <location>
        <position position="104"/>
    </location>
</feature>
<dbReference type="SMART" id="SM00308">
    <property type="entry name" value="LH2"/>
    <property type="match status" value="1"/>
</dbReference>
<dbReference type="Gene3D" id="2.60.60.20">
    <property type="entry name" value="PLAT/LH2 domain"/>
    <property type="match status" value="1"/>
</dbReference>
<comment type="cofactor">
    <cofactor evidence="9">
        <name>Fe cation</name>
        <dbReference type="ChEBI" id="CHEBI:24875"/>
    </cofactor>
    <text evidence="9">Binds 1 Fe cation per subunit.</text>
</comment>
<dbReference type="AlphaFoldDB" id="A0AAV3B046"/>
<dbReference type="InterPro" id="IPR036226">
    <property type="entry name" value="LipOase_C_sf"/>
</dbReference>
<evidence type="ECO:0000256" key="3">
    <source>
        <dbReference type="ARBA" id="ARBA00009419"/>
    </source>
</evidence>
<dbReference type="PROSITE" id="PS51393">
    <property type="entry name" value="LIPOXYGENASE_3"/>
    <property type="match status" value="1"/>
</dbReference>
<feature type="binding site" evidence="9">
    <location>
        <position position="374"/>
    </location>
    <ligand>
        <name>Fe cation</name>
        <dbReference type="ChEBI" id="CHEBI:24875"/>
        <note>catalytic</note>
    </ligand>
</feature>
<dbReference type="Gene3D" id="3.10.450.60">
    <property type="match status" value="1"/>
</dbReference>
<evidence type="ECO:0000256" key="10">
    <source>
        <dbReference type="PIRSR" id="PIRSR601885-2"/>
    </source>
</evidence>
<dbReference type="Pfam" id="PF00305">
    <property type="entry name" value="Lipoxygenase"/>
    <property type="match status" value="1"/>
</dbReference>
<protein>
    <submittedName>
        <fullName evidence="15">Uncharacterized protein</fullName>
    </submittedName>
</protein>
<reference evidence="15" key="1">
    <citation type="thesis" date="2020" institute="ProQuest LLC" country="789 East Eisenhower Parkway, Ann Arbor, MI, USA">
        <title>Comparative Genomics and Chromosome Evolution.</title>
        <authorList>
            <person name="Mudd A.B."/>
        </authorList>
    </citation>
    <scope>NUCLEOTIDE SEQUENCE</scope>
    <source>
        <strain evidence="15">1538</strain>
        <tissue evidence="15">Blood</tissue>
    </source>
</reference>
<dbReference type="Pfam" id="PF01477">
    <property type="entry name" value="PLAT"/>
    <property type="match status" value="1"/>
</dbReference>
<feature type="binding site" evidence="9">
    <location>
        <position position="369"/>
    </location>
    <ligand>
        <name>Fe cation</name>
        <dbReference type="ChEBI" id="CHEBI:24875"/>
        <note>catalytic</note>
    </ligand>
</feature>
<keyword evidence="8" id="KW-0443">Lipid metabolism</keyword>
<evidence type="ECO:0000259" key="13">
    <source>
        <dbReference type="PROSITE" id="PS50095"/>
    </source>
</evidence>
<sequence>MAVYKMEVATGLDLAAGTYNNIVVVLVGVNGESERHDLPHHWSHFLPGSMATFDLNVKEDLGELLFVRLTLECYLNFPIDSWFCQYVKVTCPSGQIYHFPYYQWLSKTAPVEIPEGKGVVITENTHALLLKQRKAELEVNRELHKWKVYAEGVPHCIDVEDDDVLKLPPNDQFSALKVCSFGYNLFSTGFETMLKGFLFNKNSWHHLEDIKLLSCLRQSQNSGIVREIWKEDSFFGSQFLNGNNPILIKKCFKIPGNFPVDNKMVASSLGTSTNLKQELQNGHMFLADYKILENIPTNTIHDKKQFIAAPMCLLWKNPKDQLVPIAIQLSQTPGEHSPVFLPSDAEFDWLLAKIWVRNADFQVHEVDSHLLRTHFIAEVFYIATIRQLPMGHPVYKLIFPHLRYTLEINVLARKQLTGPKGLFDQAVVTGNGGVPILLKKAMKGVTYSSLCLPDNIASRGMESIPNYLYRDDGMKIWLAVESFVSDIVNYYYTSDEMVRQDPELQAWNALTACGLSNLQFDHYSWMPNGPTSMRSPPPTAKGATIETILQALPDIKTTAIGMITVWTIGNEPKDRRCLGNYTNVRFTEETPQQLIKEFQEKLAEISKHIQERNKTMKLPYTYLDPFVIENSISV</sequence>
<name>A0AAV3B046_PYXAD</name>
<dbReference type="InterPro" id="IPR001024">
    <property type="entry name" value="PLAT/LH2_dom"/>
</dbReference>
<dbReference type="GO" id="GO:0016702">
    <property type="term" value="F:oxidoreductase activity, acting on single donors with incorporation of molecular oxygen, incorporation of two atoms of oxygen"/>
    <property type="evidence" value="ECO:0007669"/>
    <property type="project" value="InterPro"/>
</dbReference>
<evidence type="ECO:0000256" key="4">
    <source>
        <dbReference type="ARBA" id="ARBA00022490"/>
    </source>
</evidence>
<dbReference type="PROSITE" id="PS50095">
    <property type="entry name" value="PLAT"/>
    <property type="match status" value="1"/>
</dbReference>
<evidence type="ECO:0000256" key="8">
    <source>
        <dbReference type="ARBA" id="ARBA00023098"/>
    </source>
</evidence>
<keyword evidence="4" id="KW-0963">Cytoplasm</keyword>
<feature type="domain" description="Lipoxygenase" evidence="14">
    <location>
        <begin position="119"/>
        <end position="634"/>
    </location>
</feature>
<accession>A0AAV3B046</accession>
<dbReference type="GO" id="GO:0005506">
    <property type="term" value="F:iron ion binding"/>
    <property type="evidence" value="ECO:0007669"/>
    <property type="project" value="InterPro"/>
</dbReference>
<evidence type="ECO:0000256" key="7">
    <source>
        <dbReference type="ARBA" id="ARBA00023002"/>
    </source>
</evidence>
<feature type="binding site" evidence="10">
    <location>
        <position position="17"/>
    </location>
    <ligand>
        <name>Ca(2+)</name>
        <dbReference type="ChEBI" id="CHEBI:29108"/>
        <label>1</label>
    </ligand>
</feature>
<evidence type="ECO:0000256" key="12">
    <source>
        <dbReference type="PROSITE-ProRule" id="PRU00152"/>
    </source>
</evidence>
<evidence type="ECO:0000313" key="16">
    <source>
        <dbReference type="Proteomes" id="UP001181693"/>
    </source>
</evidence>
<evidence type="ECO:0000256" key="6">
    <source>
        <dbReference type="ARBA" id="ARBA00022964"/>
    </source>
</evidence>
<dbReference type="GO" id="GO:0005737">
    <property type="term" value="C:cytoplasm"/>
    <property type="evidence" value="ECO:0007669"/>
    <property type="project" value="UniProtKB-SubCell"/>
</dbReference>
<dbReference type="Gene3D" id="1.20.245.10">
    <property type="entry name" value="Lipoxygenase-1, Domain 5"/>
    <property type="match status" value="3"/>
</dbReference>
<keyword evidence="5 9" id="KW-0479">Metal-binding</keyword>